<feature type="region of interest" description="Disordered" evidence="1">
    <location>
        <begin position="122"/>
        <end position="161"/>
    </location>
</feature>
<dbReference type="Proteomes" id="UP000006514">
    <property type="component" value="Unassembled WGS sequence"/>
</dbReference>
<dbReference type="InterPro" id="IPR001245">
    <property type="entry name" value="Ser-Thr/Tyr_kinase_cat_dom"/>
</dbReference>
<dbReference type="OrthoDB" id="4062651at2759"/>
<sequence length="264" mass="28206">MGFAGPELLFARGSRLPSKSMLSDVYAFGMLIIQTFTGKGPWTDCTPQDVLLKVHYGRLPPRPGPAATALGLSDQWWDVCTRCLYPFPEQRPRMSAVFASLATSYSPSIDLSLFAALFRPPTTSQTPTSQQPLVSVDEADGESDADDPPPVLLPFGPQKSGRSRHRARLLIANVEDDSDDADDDWGRHSDGLIRGSSTLPFLGSSAPSEYPNYPRTQSHQPGTAIGEEPDAAGGLQRAAPASDIRSASSDTPRPRNAPSGAGAV</sequence>
<dbReference type="Gene3D" id="1.10.510.10">
    <property type="entry name" value="Transferase(Phosphotransferase) domain 1"/>
    <property type="match status" value="1"/>
</dbReference>
<dbReference type="Pfam" id="PF07714">
    <property type="entry name" value="PK_Tyr_Ser-Thr"/>
    <property type="match status" value="1"/>
</dbReference>
<dbReference type="InParanoid" id="J0CYH8"/>
<dbReference type="KEGG" id="adl:AURDEDRAFT_154627"/>
<dbReference type="InterPro" id="IPR011009">
    <property type="entry name" value="Kinase-like_dom_sf"/>
</dbReference>
<gene>
    <name evidence="3" type="ORF">AURDEDRAFT_154627</name>
</gene>
<organism evidence="3 4">
    <name type="scientific">Auricularia subglabra (strain TFB-10046 / SS5)</name>
    <name type="common">White-rot fungus</name>
    <name type="synonym">Auricularia delicata (strain TFB10046)</name>
    <dbReference type="NCBI Taxonomy" id="717982"/>
    <lineage>
        <taxon>Eukaryota</taxon>
        <taxon>Fungi</taxon>
        <taxon>Dikarya</taxon>
        <taxon>Basidiomycota</taxon>
        <taxon>Agaricomycotina</taxon>
        <taxon>Agaricomycetes</taxon>
        <taxon>Auriculariales</taxon>
        <taxon>Auriculariaceae</taxon>
        <taxon>Auricularia</taxon>
    </lineage>
</organism>
<proteinExistence type="predicted"/>
<evidence type="ECO:0000259" key="2">
    <source>
        <dbReference type="PROSITE" id="PS50011"/>
    </source>
</evidence>
<dbReference type="GO" id="GO:0005524">
    <property type="term" value="F:ATP binding"/>
    <property type="evidence" value="ECO:0007669"/>
    <property type="project" value="InterPro"/>
</dbReference>
<dbReference type="AlphaFoldDB" id="J0CYH8"/>
<evidence type="ECO:0000313" key="4">
    <source>
        <dbReference type="Proteomes" id="UP000006514"/>
    </source>
</evidence>
<dbReference type="PROSITE" id="PS50011">
    <property type="entry name" value="PROTEIN_KINASE_DOM"/>
    <property type="match status" value="1"/>
</dbReference>
<name>J0CYH8_AURST</name>
<feature type="compositionally biased region" description="Acidic residues" evidence="1">
    <location>
        <begin position="137"/>
        <end position="147"/>
    </location>
</feature>
<accession>J0CYH8</accession>
<protein>
    <recommendedName>
        <fullName evidence="2">Protein kinase domain-containing protein</fullName>
    </recommendedName>
</protein>
<dbReference type="EMBL" id="JH687863">
    <property type="protein sequence ID" value="EJD36358.1"/>
    <property type="molecule type" value="Genomic_DNA"/>
</dbReference>
<feature type="domain" description="Protein kinase" evidence="2">
    <location>
        <begin position="1"/>
        <end position="109"/>
    </location>
</feature>
<dbReference type="SUPFAM" id="SSF56112">
    <property type="entry name" value="Protein kinase-like (PK-like)"/>
    <property type="match status" value="1"/>
</dbReference>
<feature type="compositionally biased region" description="Low complexity" evidence="1">
    <location>
        <begin position="122"/>
        <end position="132"/>
    </location>
</feature>
<evidence type="ECO:0000256" key="1">
    <source>
        <dbReference type="SAM" id="MobiDB-lite"/>
    </source>
</evidence>
<evidence type="ECO:0000313" key="3">
    <source>
        <dbReference type="EMBL" id="EJD36358.1"/>
    </source>
</evidence>
<dbReference type="InterPro" id="IPR000719">
    <property type="entry name" value="Prot_kinase_dom"/>
</dbReference>
<keyword evidence="4" id="KW-1185">Reference proteome</keyword>
<feature type="region of interest" description="Disordered" evidence="1">
    <location>
        <begin position="191"/>
        <end position="264"/>
    </location>
</feature>
<dbReference type="GO" id="GO:0004672">
    <property type="term" value="F:protein kinase activity"/>
    <property type="evidence" value="ECO:0007669"/>
    <property type="project" value="InterPro"/>
</dbReference>
<reference evidence="4" key="1">
    <citation type="journal article" date="2012" name="Science">
        <title>The Paleozoic origin of enzymatic lignin decomposition reconstructed from 31 fungal genomes.</title>
        <authorList>
            <person name="Floudas D."/>
            <person name="Binder M."/>
            <person name="Riley R."/>
            <person name="Barry K."/>
            <person name="Blanchette R.A."/>
            <person name="Henrissat B."/>
            <person name="Martinez A.T."/>
            <person name="Otillar R."/>
            <person name="Spatafora J.W."/>
            <person name="Yadav J.S."/>
            <person name="Aerts A."/>
            <person name="Benoit I."/>
            <person name="Boyd A."/>
            <person name="Carlson A."/>
            <person name="Copeland A."/>
            <person name="Coutinho P.M."/>
            <person name="de Vries R.P."/>
            <person name="Ferreira P."/>
            <person name="Findley K."/>
            <person name="Foster B."/>
            <person name="Gaskell J."/>
            <person name="Glotzer D."/>
            <person name="Gorecki P."/>
            <person name="Heitman J."/>
            <person name="Hesse C."/>
            <person name="Hori C."/>
            <person name="Igarashi K."/>
            <person name="Jurgens J.A."/>
            <person name="Kallen N."/>
            <person name="Kersten P."/>
            <person name="Kohler A."/>
            <person name="Kuees U."/>
            <person name="Kumar T.K.A."/>
            <person name="Kuo A."/>
            <person name="LaButti K."/>
            <person name="Larrondo L.F."/>
            <person name="Lindquist E."/>
            <person name="Ling A."/>
            <person name="Lombard V."/>
            <person name="Lucas S."/>
            <person name="Lundell T."/>
            <person name="Martin R."/>
            <person name="McLaughlin D.J."/>
            <person name="Morgenstern I."/>
            <person name="Morin E."/>
            <person name="Murat C."/>
            <person name="Nagy L.G."/>
            <person name="Nolan M."/>
            <person name="Ohm R.A."/>
            <person name="Patyshakuliyeva A."/>
            <person name="Rokas A."/>
            <person name="Ruiz-Duenas F.J."/>
            <person name="Sabat G."/>
            <person name="Salamov A."/>
            <person name="Samejima M."/>
            <person name="Schmutz J."/>
            <person name="Slot J.C."/>
            <person name="St John F."/>
            <person name="Stenlid J."/>
            <person name="Sun H."/>
            <person name="Sun S."/>
            <person name="Syed K."/>
            <person name="Tsang A."/>
            <person name="Wiebenga A."/>
            <person name="Young D."/>
            <person name="Pisabarro A."/>
            <person name="Eastwood D.C."/>
            <person name="Martin F."/>
            <person name="Cullen D."/>
            <person name="Grigoriev I.V."/>
            <person name="Hibbett D.S."/>
        </authorList>
    </citation>
    <scope>NUCLEOTIDE SEQUENCE [LARGE SCALE GENOMIC DNA]</scope>
    <source>
        <strain evidence="4">TFB10046</strain>
    </source>
</reference>